<gene>
    <name evidence="2" type="ORF">SSCH_1890003</name>
</gene>
<reference evidence="3" key="1">
    <citation type="submission" date="2015-01" db="EMBL/GenBank/DDBJ databases">
        <authorList>
            <person name="Manzoor Shahid"/>
            <person name="Zubair Saima"/>
        </authorList>
    </citation>
    <scope>NUCLEOTIDE SEQUENCE [LARGE SCALE GENOMIC DNA]</scope>
    <source>
        <strain evidence="3">Sp3</strain>
    </source>
</reference>
<name>A0A0B7MED7_9FIRM</name>
<feature type="coiled-coil region" evidence="1">
    <location>
        <begin position="24"/>
        <end position="51"/>
    </location>
</feature>
<dbReference type="Gene3D" id="6.10.140.1720">
    <property type="match status" value="1"/>
</dbReference>
<dbReference type="AlphaFoldDB" id="A0A0B7MED7"/>
<dbReference type="EMBL" id="CDRZ01000100">
    <property type="protein sequence ID" value="CEO88430.1"/>
    <property type="molecule type" value="Genomic_DNA"/>
</dbReference>
<keyword evidence="3" id="KW-1185">Reference proteome</keyword>
<organism evidence="2 3">
    <name type="scientific">Syntrophaceticus schinkii</name>
    <dbReference type="NCBI Taxonomy" id="499207"/>
    <lineage>
        <taxon>Bacteria</taxon>
        <taxon>Bacillati</taxon>
        <taxon>Bacillota</taxon>
        <taxon>Clostridia</taxon>
        <taxon>Thermoanaerobacterales</taxon>
        <taxon>Thermoanaerobacterales Family III. Incertae Sedis</taxon>
        <taxon>Syntrophaceticus</taxon>
    </lineage>
</organism>
<sequence>MVRPQERRTFLEEIAGVSSYRQRKANTLKRLQETEDSLARLEDLLVEMEKMENPFKKTGRGCRATHEIC</sequence>
<dbReference type="Proteomes" id="UP000046155">
    <property type="component" value="Unassembled WGS sequence"/>
</dbReference>
<protein>
    <submittedName>
        <fullName evidence="2">Uncharacterized protein</fullName>
    </submittedName>
</protein>
<accession>A0A0B7MED7</accession>
<proteinExistence type="predicted"/>
<evidence type="ECO:0000313" key="3">
    <source>
        <dbReference type="Proteomes" id="UP000046155"/>
    </source>
</evidence>
<keyword evidence="1" id="KW-0175">Coiled coil</keyword>
<evidence type="ECO:0000313" key="2">
    <source>
        <dbReference type="EMBL" id="CEO88430.1"/>
    </source>
</evidence>
<evidence type="ECO:0000256" key="1">
    <source>
        <dbReference type="SAM" id="Coils"/>
    </source>
</evidence>